<dbReference type="EMBL" id="JAGFBF010000001">
    <property type="protein sequence ID" value="MBO2989243.1"/>
    <property type="molecule type" value="Genomic_DNA"/>
</dbReference>
<dbReference type="InterPro" id="IPR005119">
    <property type="entry name" value="LysR_subst-bd"/>
</dbReference>
<dbReference type="RefSeq" id="WP_208237157.1">
    <property type="nucleotide sequence ID" value="NZ_BAAAQU010000001.1"/>
</dbReference>
<evidence type="ECO:0000256" key="4">
    <source>
        <dbReference type="ARBA" id="ARBA00023163"/>
    </source>
</evidence>
<feature type="region of interest" description="Disordered" evidence="5">
    <location>
        <begin position="201"/>
        <end position="259"/>
    </location>
</feature>
<evidence type="ECO:0000313" key="7">
    <source>
        <dbReference type="EMBL" id="MBO2989243.1"/>
    </source>
</evidence>
<gene>
    <name evidence="7" type="ORF">J4H85_04420</name>
</gene>
<comment type="similarity">
    <text evidence="1">Belongs to the LysR transcriptional regulatory family.</text>
</comment>
<feature type="domain" description="LysR substrate-binding" evidence="6">
    <location>
        <begin position="21"/>
        <end position="205"/>
    </location>
</feature>
<evidence type="ECO:0000256" key="2">
    <source>
        <dbReference type="ARBA" id="ARBA00023015"/>
    </source>
</evidence>
<evidence type="ECO:0000256" key="5">
    <source>
        <dbReference type="SAM" id="MobiDB-lite"/>
    </source>
</evidence>
<dbReference type="GO" id="GO:0003700">
    <property type="term" value="F:DNA-binding transcription factor activity"/>
    <property type="evidence" value="ECO:0007669"/>
    <property type="project" value="TreeGrafter"/>
</dbReference>
<evidence type="ECO:0000259" key="6">
    <source>
        <dbReference type="Pfam" id="PF03466"/>
    </source>
</evidence>
<keyword evidence="8" id="KW-1185">Reference proteome</keyword>
<protein>
    <submittedName>
        <fullName evidence="7">LysR family transcriptional regulator</fullName>
    </submittedName>
</protein>
<evidence type="ECO:0000256" key="3">
    <source>
        <dbReference type="ARBA" id="ARBA00023125"/>
    </source>
</evidence>
<dbReference type="Pfam" id="PF03466">
    <property type="entry name" value="LysR_substrate"/>
    <property type="match status" value="1"/>
</dbReference>
<reference evidence="7" key="1">
    <citation type="submission" date="2021-03" db="EMBL/GenBank/DDBJ databases">
        <title>Leucobacter chromiisoli sp. nov., isolated from chromium-containing soil of chemical plant.</title>
        <authorList>
            <person name="Xu Z."/>
        </authorList>
    </citation>
    <scope>NUCLEOTIDE SEQUENCE</scope>
    <source>
        <strain evidence="7">K 70/01</strain>
    </source>
</reference>
<evidence type="ECO:0000256" key="1">
    <source>
        <dbReference type="ARBA" id="ARBA00009437"/>
    </source>
</evidence>
<evidence type="ECO:0000313" key="8">
    <source>
        <dbReference type="Proteomes" id="UP000668403"/>
    </source>
</evidence>
<dbReference type="GO" id="GO:0032993">
    <property type="term" value="C:protein-DNA complex"/>
    <property type="evidence" value="ECO:0007669"/>
    <property type="project" value="TreeGrafter"/>
</dbReference>
<dbReference type="Proteomes" id="UP000668403">
    <property type="component" value="Unassembled WGS sequence"/>
</dbReference>
<dbReference type="PANTHER" id="PTHR30346">
    <property type="entry name" value="TRANSCRIPTIONAL DUAL REGULATOR HCAR-RELATED"/>
    <property type="match status" value="1"/>
</dbReference>
<dbReference type="AlphaFoldDB" id="A0A939QFK1"/>
<sequence>MTSHPPIRLGFARGVAPNTWARRWTAARPGSPLELVPVDVAYGAAPAAALDAPIDVMIERTLPGRRPEQDEAAPRHAMHLYTEQTALVLPRDHELAEATGIPVADLALITLLAHPDHPPEWGAPHPWADPALAPKHVPAALDLVAAGLGGMLLPLPLARHLTRKREHAILTLIGDPVPPGADVWATWSVARDAEDVQQLAGVLRGRTARSARAERETADPEPPRASSPTRKPKPASKKAGPPPGSRGAQLAAAKRRKRR</sequence>
<organism evidence="7 8">
    <name type="scientific">Leucobacter tardus</name>
    <dbReference type="NCBI Taxonomy" id="501483"/>
    <lineage>
        <taxon>Bacteria</taxon>
        <taxon>Bacillati</taxon>
        <taxon>Actinomycetota</taxon>
        <taxon>Actinomycetes</taxon>
        <taxon>Micrococcales</taxon>
        <taxon>Microbacteriaceae</taxon>
        <taxon>Leucobacter</taxon>
    </lineage>
</organism>
<keyword evidence="4" id="KW-0804">Transcription</keyword>
<dbReference type="GO" id="GO:0003677">
    <property type="term" value="F:DNA binding"/>
    <property type="evidence" value="ECO:0007669"/>
    <property type="project" value="UniProtKB-KW"/>
</dbReference>
<accession>A0A939QFK1</accession>
<comment type="caution">
    <text evidence="7">The sequence shown here is derived from an EMBL/GenBank/DDBJ whole genome shotgun (WGS) entry which is preliminary data.</text>
</comment>
<keyword evidence="3" id="KW-0238">DNA-binding</keyword>
<keyword evidence="2" id="KW-0805">Transcription regulation</keyword>
<dbReference type="SUPFAM" id="SSF53850">
    <property type="entry name" value="Periplasmic binding protein-like II"/>
    <property type="match status" value="1"/>
</dbReference>
<dbReference type="Gene3D" id="3.40.190.10">
    <property type="entry name" value="Periplasmic binding protein-like II"/>
    <property type="match status" value="2"/>
</dbReference>
<proteinExistence type="inferred from homology"/>
<dbReference type="PANTHER" id="PTHR30346:SF0">
    <property type="entry name" value="HCA OPERON TRANSCRIPTIONAL ACTIVATOR HCAR"/>
    <property type="match status" value="1"/>
</dbReference>
<feature type="compositionally biased region" description="Basic and acidic residues" evidence="5">
    <location>
        <begin position="211"/>
        <end position="222"/>
    </location>
</feature>
<name>A0A939QFK1_9MICO</name>